<gene>
    <name evidence="4" type="primary">LOC126912381</name>
</gene>
<feature type="transmembrane region" description="Helical" evidence="2">
    <location>
        <begin position="96"/>
        <end position="116"/>
    </location>
</feature>
<feature type="compositionally biased region" description="Polar residues" evidence="1">
    <location>
        <begin position="1"/>
        <end position="11"/>
    </location>
</feature>
<evidence type="ECO:0000313" key="3">
    <source>
        <dbReference type="Proteomes" id="UP000829999"/>
    </source>
</evidence>
<keyword evidence="2" id="KW-0812">Transmembrane</keyword>
<evidence type="ECO:0000313" key="4">
    <source>
        <dbReference type="RefSeq" id="XP_050560179.1"/>
    </source>
</evidence>
<reference evidence="4" key="1">
    <citation type="submission" date="2025-08" db="UniProtKB">
        <authorList>
            <consortium name="RefSeq"/>
        </authorList>
    </citation>
    <scope>IDENTIFICATION</scope>
    <source>
        <tissue evidence="4">Whole larval tissue</tissue>
    </source>
</reference>
<dbReference type="AlphaFoldDB" id="A0A9R0F2E9"/>
<evidence type="ECO:0000256" key="2">
    <source>
        <dbReference type="SAM" id="Phobius"/>
    </source>
</evidence>
<dbReference type="GeneID" id="126912381"/>
<evidence type="ECO:0000256" key="1">
    <source>
        <dbReference type="SAM" id="MobiDB-lite"/>
    </source>
</evidence>
<protein>
    <submittedName>
        <fullName evidence="4">Uncharacterized protein LOC126912381</fullName>
    </submittedName>
</protein>
<accession>A0A9R0F2E9</accession>
<keyword evidence="3" id="KW-1185">Reference proteome</keyword>
<keyword evidence="2" id="KW-1133">Transmembrane helix</keyword>
<sequence>MEYSTNSSSLRSGAEPQQQRCRRCDGRCGHSVSTTSSNTVERVLVRQRVGLTEYGGGPSRSRTPPPPYSVPAPQVDAPAPQVNAPAPQVNAPPPPLYFYLIDIILNIFIFQIYNMYFN</sequence>
<proteinExistence type="predicted"/>
<feature type="region of interest" description="Disordered" evidence="1">
    <location>
        <begin position="1"/>
        <end position="37"/>
    </location>
</feature>
<feature type="region of interest" description="Disordered" evidence="1">
    <location>
        <begin position="51"/>
        <end position="87"/>
    </location>
</feature>
<dbReference type="Proteomes" id="UP000829999">
    <property type="component" value="Chromosome 2"/>
</dbReference>
<feature type="compositionally biased region" description="Low complexity" evidence="1">
    <location>
        <begin position="71"/>
        <end position="87"/>
    </location>
</feature>
<name>A0A9R0F2E9_SPOFR</name>
<dbReference type="RefSeq" id="XP_050560179.1">
    <property type="nucleotide sequence ID" value="XM_050704222.1"/>
</dbReference>
<keyword evidence="2" id="KW-0472">Membrane</keyword>
<organism evidence="3 4">
    <name type="scientific">Spodoptera frugiperda</name>
    <name type="common">Fall armyworm</name>
    <dbReference type="NCBI Taxonomy" id="7108"/>
    <lineage>
        <taxon>Eukaryota</taxon>
        <taxon>Metazoa</taxon>
        <taxon>Ecdysozoa</taxon>
        <taxon>Arthropoda</taxon>
        <taxon>Hexapoda</taxon>
        <taxon>Insecta</taxon>
        <taxon>Pterygota</taxon>
        <taxon>Neoptera</taxon>
        <taxon>Endopterygota</taxon>
        <taxon>Lepidoptera</taxon>
        <taxon>Glossata</taxon>
        <taxon>Ditrysia</taxon>
        <taxon>Noctuoidea</taxon>
        <taxon>Noctuidae</taxon>
        <taxon>Amphipyrinae</taxon>
        <taxon>Spodoptera</taxon>
    </lineage>
</organism>